<dbReference type="InterPro" id="IPR013658">
    <property type="entry name" value="SGL"/>
</dbReference>
<dbReference type="EMBL" id="JACHON010000003">
    <property type="protein sequence ID" value="MBB6512431.1"/>
    <property type="molecule type" value="Genomic_DNA"/>
</dbReference>
<accession>A0A841RID7</accession>
<dbReference type="Proteomes" id="UP000572212">
    <property type="component" value="Unassembled WGS sequence"/>
</dbReference>
<evidence type="ECO:0000256" key="2">
    <source>
        <dbReference type="PIRSR" id="PIRSR605511-1"/>
    </source>
</evidence>
<dbReference type="AlphaFoldDB" id="A0A841RID7"/>
<keyword evidence="6" id="KW-1185">Reference proteome</keyword>
<feature type="binding site" evidence="3">
    <location>
        <position position="99"/>
    </location>
    <ligand>
        <name>substrate</name>
    </ligand>
</feature>
<dbReference type="Gene3D" id="2.120.10.30">
    <property type="entry name" value="TolB, C-terminal domain"/>
    <property type="match status" value="1"/>
</dbReference>
<feature type="binding site" evidence="3">
    <location>
        <position position="101"/>
    </location>
    <ligand>
        <name>substrate</name>
    </ligand>
</feature>
<dbReference type="FunFam" id="2.120.10.30:FF:000126">
    <property type="entry name" value="Senescence marker protein-30"/>
    <property type="match status" value="1"/>
</dbReference>
<evidence type="ECO:0000256" key="3">
    <source>
        <dbReference type="PIRSR" id="PIRSR605511-2"/>
    </source>
</evidence>
<dbReference type="PRINTS" id="PR01790">
    <property type="entry name" value="SMP30FAMILY"/>
</dbReference>
<evidence type="ECO:0000313" key="5">
    <source>
        <dbReference type="EMBL" id="MBB6512431.1"/>
    </source>
</evidence>
<dbReference type="SUPFAM" id="SSF63829">
    <property type="entry name" value="Calcium-dependent phosphotriesterase"/>
    <property type="match status" value="1"/>
</dbReference>
<feature type="binding site" evidence="3">
    <location>
        <position position="147"/>
    </location>
    <ligand>
        <name>a divalent metal cation</name>
        <dbReference type="ChEBI" id="CHEBI:60240"/>
    </ligand>
</feature>
<feature type="binding site" evidence="3">
    <location>
        <position position="16"/>
    </location>
    <ligand>
        <name>a divalent metal cation</name>
        <dbReference type="ChEBI" id="CHEBI:60240"/>
    </ligand>
</feature>
<dbReference type="GO" id="GO:0019853">
    <property type="term" value="P:L-ascorbic acid biosynthetic process"/>
    <property type="evidence" value="ECO:0007669"/>
    <property type="project" value="TreeGrafter"/>
</dbReference>
<evidence type="ECO:0000313" key="6">
    <source>
        <dbReference type="Proteomes" id="UP000572212"/>
    </source>
</evidence>
<name>A0A841RID7_9BACI</name>
<reference evidence="5 6" key="1">
    <citation type="submission" date="2020-08" db="EMBL/GenBank/DDBJ databases">
        <title>Genomic Encyclopedia of Type Strains, Phase IV (KMG-IV): sequencing the most valuable type-strain genomes for metagenomic binning, comparative biology and taxonomic classification.</title>
        <authorList>
            <person name="Goeker M."/>
        </authorList>
    </citation>
    <scope>NUCLEOTIDE SEQUENCE [LARGE SCALE GENOMIC DNA]</scope>
    <source>
        <strain evidence="5 6">DSM 11805</strain>
    </source>
</reference>
<organism evidence="5 6">
    <name type="scientific">Gracilibacillus halotolerans</name>
    <dbReference type="NCBI Taxonomy" id="74386"/>
    <lineage>
        <taxon>Bacteria</taxon>
        <taxon>Bacillati</taxon>
        <taxon>Bacillota</taxon>
        <taxon>Bacilli</taxon>
        <taxon>Bacillales</taxon>
        <taxon>Bacillaceae</taxon>
        <taxon>Gracilibacillus</taxon>
    </lineage>
</organism>
<protein>
    <submittedName>
        <fullName evidence="5">Sugar lactone lactonase YvrE</fullName>
    </submittedName>
</protein>
<comment type="cofactor">
    <cofactor evidence="3">
        <name>Zn(2+)</name>
        <dbReference type="ChEBI" id="CHEBI:29105"/>
    </cofactor>
    <text evidence="3">Binds 1 divalent metal cation per subunit.</text>
</comment>
<dbReference type="RefSeq" id="WP_184245651.1">
    <property type="nucleotide sequence ID" value="NZ_BAAACU010000058.1"/>
</dbReference>
<dbReference type="Pfam" id="PF08450">
    <property type="entry name" value="SGL"/>
    <property type="match status" value="1"/>
</dbReference>
<dbReference type="InterPro" id="IPR005511">
    <property type="entry name" value="SMP-30"/>
</dbReference>
<dbReference type="GO" id="GO:0005509">
    <property type="term" value="F:calcium ion binding"/>
    <property type="evidence" value="ECO:0007669"/>
    <property type="project" value="TreeGrafter"/>
</dbReference>
<comment type="similarity">
    <text evidence="1">Belongs to the SMP-30/CGR1 family.</text>
</comment>
<sequence length="292" mass="32756">MNKVEIAYKIKAELGEGPSWDREQNVLYWTDIASSVVYIFDPNEGVNATIPIGQNVGAVVVDENSNLIVAAENGFYQYDMREKKLELIEDPEESIPENRFNDGKCDAKGRFWAGTMDREGRDPTGSLYCLDSSLTVEKKLSNLTTSNGIAWNMANDTMYFIDTPTRNVYVFDYDLETGRIENQRVAIKIPEELGSPDGMTIDTDDKLWIAGWGNGKLSRWDPVKGELLSTIDIPAKQVTSCTFGGENLDTLYITTARIGLSEQDLEQWPLSGSLFRLKTDVKGLAAHRFKQK</sequence>
<dbReference type="PANTHER" id="PTHR10907:SF47">
    <property type="entry name" value="REGUCALCIN"/>
    <property type="match status" value="1"/>
</dbReference>
<feature type="binding site" evidence="3">
    <location>
        <position position="119"/>
    </location>
    <ligand>
        <name>substrate</name>
    </ligand>
</feature>
<feature type="binding site" evidence="3">
    <location>
        <position position="197"/>
    </location>
    <ligand>
        <name>a divalent metal cation</name>
        <dbReference type="ChEBI" id="CHEBI:60240"/>
    </ligand>
</feature>
<dbReference type="PANTHER" id="PTHR10907">
    <property type="entry name" value="REGUCALCIN"/>
    <property type="match status" value="1"/>
</dbReference>
<comment type="caution">
    <text evidence="5">The sequence shown here is derived from an EMBL/GenBank/DDBJ whole genome shotgun (WGS) entry which is preliminary data.</text>
</comment>
<dbReference type="InterPro" id="IPR011042">
    <property type="entry name" value="6-blade_b-propeller_TolB-like"/>
</dbReference>
<evidence type="ECO:0000259" key="4">
    <source>
        <dbReference type="Pfam" id="PF08450"/>
    </source>
</evidence>
<keyword evidence="3" id="KW-0862">Zinc</keyword>
<proteinExistence type="inferred from homology"/>
<feature type="domain" description="SMP-30/Gluconolactonase/LRE-like region" evidence="4">
    <location>
        <begin position="14"/>
        <end position="257"/>
    </location>
</feature>
<evidence type="ECO:0000256" key="1">
    <source>
        <dbReference type="ARBA" id="ARBA00008853"/>
    </source>
</evidence>
<gene>
    <name evidence="5" type="ORF">GGQ92_001214</name>
</gene>
<feature type="active site" description="Proton donor/acceptor" evidence="2">
    <location>
        <position position="197"/>
    </location>
</feature>
<dbReference type="GO" id="GO:0004341">
    <property type="term" value="F:gluconolactonase activity"/>
    <property type="evidence" value="ECO:0007669"/>
    <property type="project" value="TreeGrafter"/>
</dbReference>
<keyword evidence="3" id="KW-0479">Metal-binding</keyword>